<comment type="caution">
    <text evidence="1">The sequence shown here is derived from an EMBL/GenBank/DDBJ whole genome shotgun (WGS) entry which is preliminary data.</text>
</comment>
<evidence type="ECO:0000313" key="2">
    <source>
        <dbReference type="Proteomes" id="UP000479710"/>
    </source>
</evidence>
<dbReference type="AlphaFoldDB" id="A0A6G1BKC7"/>
<evidence type="ECO:0000313" key="1">
    <source>
        <dbReference type="EMBL" id="KAF0888204.1"/>
    </source>
</evidence>
<dbReference type="EMBL" id="SPHZ02000012">
    <property type="protein sequence ID" value="KAF0888204.1"/>
    <property type="molecule type" value="Genomic_DNA"/>
</dbReference>
<name>A0A6G1BKC7_9ORYZ</name>
<gene>
    <name evidence="1" type="ORF">E2562_013660</name>
</gene>
<proteinExistence type="predicted"/>
<protein>
    <submittedName>
        <fullName evidence="1">Uncharacterized protein</fullName>
    </submittedName>
</protein>
<keyword evidence="2" id="KW-1185">Reference proteome</keyword>
<dbReference type="Proteomes" id="UP000479710">
    <property type="component" value="Unassembled WGS sequence"/>
</dbReference>
<sequence>MEKKNDTSPWSLLEGRTTMAALAGFVDIQLQGGAIVGCRGRPVSLRDHLAREARRAITMAGEVGNVEQRRSSRDEAFTASISSGSSKAIGVEMASIC</sequence>
<reference evidence="1 2" key="1">
    <citation type="submission" date="2019-11" db="EMBL/GenBank/DDBJ databases">
        <title>Whole genome sequence of Oryza granulata.</title>
        <authorList>
            <person name="Li W."/>
        </authorList>
    </citation>
    <scope>NUCLEOTIDE SEQUENCE [LARGE SCALE GENOMIC DNA]</scope>
    <source>
        <strain evidence="2">cv. Menghai</strain>
        <tissue evidence="1">Leaf</tissue>
    </source>
</reference>
<accession>A0A6G1BKC7</accession>
<organism evidence="1 2">
    <name type="scientific">Oryza meyeriana var. granulata</name>
    <dbReference type="NCBI Taxonomy" id="110450"/>
    <lineage>
        <taxon>Eukaryota</taxon>
        <taxon>Viridiplantae</taxon>
        <taxon>Streptophyta</taxon>
        <taxon>Embryophyta</taxon>
        <taxon>Tracheophyta</taxon>
        <taxon>Spermatophyta</taxon>
        <taxon>Magnoliopsida</taxon>
        <taxon>Liliopsida</taxon>
        <taxon>Poales</taxon>
        <taxon>Poaceae</taxon>
        <taxon>BOP clade</taxon>
        <taxon>Oryzoideae</taxon>
        <taxon>Oryzeae</taxon>
        <taxon>Oryzinae</taxon>
        <taxon>Oryza</taxon>
        <taxon>Oryza meyeriana</taxon>
    </lineage>
</organism>